<evidence type="ECO:0000256" key="7">
    <source>
        <dbReference type="ARBA" id="ARBA00023136"/>
    </source>
</evidence>
<keyword evidence="3" id="KW-0813">Transport</keyword>
<feature type="transmembrane region" description="Helical" evidence="8">
    <location>
        <begin position="215"/>
        <end position="235"/>
    </location>
</feature>
<comment type="subcellular location">
    <subcellularLocation>
        <location evidence="1">Membrane</location>
        <topology evidence="1">Multi-pass membrane protein</topology>
    </subcellularLocation>
</comment>
<dbReference type="RefSeq" id="WP_304543760.1">
    <property type="nucleotide sequence ID" value="NZ_JARPTC010000019.1"/>
</dbReference>
<comment type="caution">
    <text evidence="9">The sequence shown here is derived from an EMBL/GenBank/DDBJ whole genome shotgun (WGS) entry which is preliminary data.</text>
</comment>
<feature type="transmembrane region" description="Helical" evidence="8">
    <location>
        <begin position="181"/>
        <end position="203"/>
    </location>
</feature>
<feature type="transmembrane region" description="Helical" evidence="8">
    <location>
        <begin position="302"/>
        <end position="321"/>
    </location>
</feature>
<sequence length="361" mass="40053">MDKQYISAQQCMFLIIGFLVGTAIILVPSAAIGLAKQDAWLAPLLAIVPGLLLLSILLALNNMYPGQSLVQYSESIMGWPGKILSLIIIWFSFHLAALVLRNLGNFVNLVLLYETPLPLIHVLIVAVTIYGIRLGIETIARALSFLLTVSFIFFLLIQAYSMAHVDLENLLPFLGQGFLPVISATLQMSAFPVGELVIFSLIFFHIKPSPKTGRFLTGGLLISLFILFMAIERIISFMGPDMASRQLYGIMGTIGGIRGGNLFETMVAINWYAFTITKFLVCYYAFMIGLAHWFKLPDYRPLILPAGALITVFSLFLYENALHEIYFAARIFTVYAVPIEYGIPLMLLIVAVIKKGLEQKG</sequence>
<organism evidence="9 10">
    <name type="scientific">Desulforamulus aquiferis</name>
    <dbReference type="NCBI Taxonomy" id="1397668"/>
    <lineage>
        <taxon>Bacteria</taxon>
        <taxon>Bacillati</taxon>
        <taxon>Bacillota</taxon>
        <taxon>Clostridia</taxon>
        <taxon>Eubacteriales</taxon>
        <taxon>Peptococcaceae</taxon>
        <taxon>Desulforamulus</taxon>
    </lineage>
</organism>
<comment type="similarity">
    <text evidence="2">Belongs to the amino acid-polyamine-organocation (APC) superfamily. Spore germination protein (SGP) (TC 2.A.3.9) family.</text>
</comment>
<dbReference type="EMBL" id="JARPTC010000019">
    <property type="protein sequence ID" value="MDO7788122.1"/>
    <property type="molecule type" value="Genomic_DNA"/>
</dbReference>
<accession>A0AAW7ZFR5</accession>
<dbReference type="PANTHER" id="PTHR34975">
    <property type="entry name" value="SPORE GERMINATION PROTEIN A2"/>
    <property type="match status" value="1"/>
</dbReference>
<dbReference type="NCBIfam" id="TIGR00912">
    <property type="entry name" value="2A0309"/>
    <property type="match status" value="1"/>
</dbReference>
<evidence type="ECO:0000256" key="2">
    <source>
        <dbReference type="ARBA" id="ARBA00007998"/>
    </source>
</evidence>
<dbReference type="GO" id="GO:0016020">
    <property type="term" value="C:membrane"/>
    <property type="evidence" value="ECO:0007669"/>
    <property type="project" value="UniProtKB-SubCell"/>
</dbReference>
<feature type="transmembrane region" description="Helical" evidence="8">
    <location>
        <begin position="269"/>
        <end position="290"/>
    </location>
</feature>
<reference evidence="9" key="2">
    <citation type="submission" date="2023-03" db="EMBL/GenBank/DDBJ databases">
        <authorList>
            <person name="Zhang Z."/>
        </authorList>
    </citation>
    <scope>NUCLEOTIDE SEQUENCE</scope>
    <source>
        <strain evidence="9">DSA</strain>
    </source>
</reference>
<reference evidence="9" key="1">
    <citation type="journal article" date="2023" name="J. Hazard. Mater.">
        <title>Anaerobic biodegradation of pyrene and benzo[a]pyrene by a new sulfate-reducing Desulforamulus aquiferis strain DSA.</title>
        <authorList>
            <person name="Zhang Z."/>
            <person name="Sun J."/>
            <person name="Gong X."/>
            <person name="Wang C."/>
            <person name="Wang H."/>
        </authorList>
    </citation>
    <scope>NUCLEOTIDE SEQUENCE</scope>
    <source>
        <strain evidence="9">DSA</strain>
    </source>
</reference>
<evidence type="ECO:0000256" key="6">
    <source>
        <dbReference type="ARBA" id="ARBA00022989"/>
    </source>
</evidence>
<feature type="transmembrane region" description="Helical" evidence="8">
    <location>
        <begin position="142"/>
        <end position="161"/>
    </location>
</feature>
<evidence type="ECO:0000313" key="10">
    <source>
        <dbReference type="Proteomes" id="UP001172911"/>
    </source>
</evidence>
<dbReference type="InterPro" id="IPR004761">
    <property type="entry name" value="Spore_GerAB"/>
</dbReference>
<evidence type="ECO:0000313" key="9">
    <source>
        <dbReference type="EMBL" id="MDO7788122.1"/>
    </source>
</evidence>
<evidence type="ECO:0000256" key="3">
    <source>
        <dbReference type="ARBA" id="ARBA00022448"/>
    </source>
</evidence>
<protein>
    <submittedName>
        <fullName evidence="9">Endospore germination permease</fullName>
    </submittedName>
</protein>
<feature type="transmembrane region" description="Helical" evidence="8">
    <location>
        <begin position="12"/>
        <end position="34"/>
    </location>
</feature>
<proteinExistence type="inferred from homology"/>
<feature type="transmembrane region" description="Helical" evidence="8">
    <location>
        <begin position="40"/>
        <end position="60"/>
    </location>
</feature>
<name>A0AAW7ZFR5_9FIRM</name>
<evidence type="ECO:0000256" key="4">
    <source>
        <dbReference type="ARBA" id="ARBA00022544"/>
    </source>
</evidence>
<evidence type="ECO:0000256" key="5">
    <source>
        <dbReference type="ARBA" id="ARBA00022692"/>
    </source>
</evidence>
<dbReference type="PANTHER" id="PTHR34975:SF2">
    <property type="entry name" value="SPORE GERMINATION PROTEIN A2"/>
    <property type="match status" value="1"/>
</dbReference>
<dbReference type="GO" id="GO:0009847">
    <property type="term" value="P:spore germination"/>
    <property type="evidence" value="ECO:0007669"/>
    <property type="project" value="InterPro"/>
</dbReference>
<dbReference type="Proteomes" id="UP001172911">
    <property type="component" value="Unassembled WGS sequence"/>
</dbReference>
<keyword evidence="10" id="KW-1185">Reference proteome</keyword>
<dbReference type="Pfam" id="PF03845">
    <property type="entry name" value="Spore_permease"/>
    <property type="match status" value="1"/>
</dbReference>
<feature type="transmembrane region" description="Helical" evidence="8">
    <location>
        <begin position="327"/>
        <end position="353"/>
    </location>
</feature>
<keyword evidence="6 8" id="KW-1133">Transmembrane helix</keyword>
<gene>
    <name evidence="9" type="ORF">P6N53_12890</name>
</gene>
<dbReference type="AlphaFoldDB" id="A0AAW7ZFR5"/>
<evidence type="ECO:0000256" key="1">
    <source>
        <dbReference type="ARBA" id="ARBA00004141"/>
    </source>
</evidence>
<keyword evidence="5 8" id="KW-0812">Transmembrane</keyword>
<evidence type="ECO:0000256" key="8">
    <source>
        <dbReference type="SAM" id="Phobius"/>
    </source>
</evidence>
<keyword evidence="4" id="KW-0309">Germination</keyword>
<feature type="transmembrane region" description="Helical" evidence="8">
    <location>
        <begin position="106"/>
        <end position="130"/>
    </location>
</feature>
<feature type="transmembrane region" description="Helical" evidence="8">
    <location>
        <begin position="81"/>
        <end position="100"/>
    </location>
</feature>
<keyword evidence="7 8" id="KW-0472">Membrane</keyword>